<sequence>MANERRRISLRQGTFNDNTPLNQPTATNNYAPFTTTTFSHSQEYGLLPNSGSKDAVSRQRASSPPCRHCGNRLELPGKPQLRRANTEEGVGFATPASQGGGISSKTSLRNSETNRSGYTNSKQLTRTIASHRPPLLPLQMPSQAPPPLPLPRHPDRPGSPIGAALSREALDADVPDMVVYRLQVIGTDGVGKTSVCQRLESLDNVNHDLRKLFNLIRCKALH</sequence>
<proteinExistence type="predicted"/>
<dbReference type="Proteomes" id="UP000784294">
    <property type="component" value="Unassembled WGS sequence"/>
</dbReference>
<evidence type="ECO:0000256" key="1">
    <source>
        <dbReference type="SAM" id="MobiDB-lite"/>
    </source>
</evidence>
<feature type="compositionally biased region" description="Polar residues" evidence="1">
    <location>
        <begin position="103"/>
        <end position="128"/>
    </location>
</feature>
<accession>A0A3S4ZJ18</accession>
<dbReference type="AlphaFoldDB" id="A0A3S4ZJ18"/>
<dbReference type="EMBL" id="CAAALY010015873">
    <property type="protein sequence ID" value="VEL12801.1"/>
    <property type="molecule type" value="Genomic_DNA"/>
</dbReference>
<feature type="region of interest" description="Disordered" evidence="1">
    <location>
        <begin position="42"/>
        <end position="162"/>
    </location>
</feature>
<evidence type="ECO:0000313" key="2">
    <source>
        <dbReference type="EMBL" id="VEL12801.1"/>
    </source>
</evidence>
<comment type="caution">
    <text evidence="2">The sequence shown here is derived from an EMBL/GenBank/DDBJ whole genome shotgun (WGS) entry which is preliminary data.</text>
</comment>
<protein>
    <submittedName>
        <fullName evidence="2">Uncharacterized protein</fullName>
    </submittedName>
</protein>
<keyword evidence="3" id="KW-1185">Reference proteome</keyword>
<feature type="region of interest" description="Disordered" evidence="1">
    <location>
        <begin position="1"/>
        <end position="25"/>
    </location>
</feature>
<feature type="compositionally biased region" description="Polar residues" evidence="1">
    <location>
        <begin position="11"/>
        <end position="25"/>
    </location>
</feature>
<name>A0A3S4ZJ18_9PLAT</name>
<gene>
    <name evidence="2" type="ORF">PXEA_LOCUS6241</name>
</gene>
<reference evidence="2" key="1">
    <citation type="submission" date="2018-11" db="EMBL/GenBank/DDBJ databases">
        <authorList>
            <consortium name="Pathogen Informatics"/>
        </authorList>
    </citation>
    <scope>NUCLEOTIDE SEQUENCE</scope>
</reference>
<evidence type="ECO:0000313" key="3">
    <source>
        <dbReference type="Proteomes" id="UP000784294"/>
    </source>
</evidence>
<dbReference type="OrthoDB" id="5239715at2759"/>
<organism evidence="2 3">
    <name type="scientific">Protopolystoma xenopodis</name>
    <dbReference type="NCBI Taxonomy" id="117903"/>
    <lineage>
        <taxon>Eukaryota</taxon>
        <taxon>Metazoa</taxon>
        <taxon>Spiralia</taxon>
        <taxon>Lophotrochozoa</taxon>
        <taxon>Platyhelminthes</taxon>
        <taxon>Monogenea</taxon>
        <taxon>Polyopisthocotylea</taxon>
        <taxon>Polystomatidea</taxon>
        <taxon>Polystomatidae</taxon>
        <taxon>Protopolystoma</taxon>
    </lineage>
</organism>